<dbReference type="Pfam" id="PF26312">
    <property type="entry name" value="DUF8083"/>
    <property type="match status" value="1"/>
</dbReference>
<protein>
    <recommendedName>
        <fullName evidence="1">DUF8083 domain-containing protein</fullName>
    </recommendedName>
</protein>
<dbReference type="Proteomes" id="UP000242444">
    <property type="component" value="Unassembled WGS sequence"/>
</dbReference>
<evidence type="ECO:0000313" key="3">
    <source>
        <dbReference type="Proteomes" id="UP000242444"/>
    </source>
</evidence>
<dbReference type="InterPro" id="IPR058396">
    <property type="entry name" value="DUF8083"/>
</dbReference>
<reference evidence="2 3" key="1">
    <citation type="submission" date="2017-07" db="EMBL/GenBank/DDBJ databases">
        <title>Amycolatopsis antarcticus sp. nov., isolated from the surface of an Antarcticus brown macroalga.</title>
        <authorList>
            <person name="Wang J."/>
            <person name="Leiva S."/>
            <person name="Huang J."/>
            <person name="Huang Y."/>
        </authorList>
    </citation>
    <scope>NUCLEOTIDE SEQUENCE [LARGE SCALE GENOMIC DNA]</scope>
    <source>
        <strain evidence="2 3">AU-G6</strain>
    </source>
</reference>
<evidence type="ECO:0000313" key="2">
    <source>
        <dbReference type="EMBL" id="OZM71497.1"/>
    </source>
</evidence>
<feature type="domain" description="DUF8083" evidence="1">
    <location>
        <begin position="5"/>
        <end position="299"/>
    </location>
</feature>
<dbReference type="RefSeq" id="WP_094864445.1">
    <property type="nucleotide sequence ID" value="NZ_NKYE01000013.1"/>
</dbReference>
<dbReference type="EMBL" id="NKYE01000013">
    <property type="protein sequence ID" value="OZM71497.1"/>
    <property type="molecule type" value="Genomic_DNA"/>
</dbReference>
<organism evidence="2 3">
    <name type="scientific">Amycolatopsis antarctica</name>
    <dbReference type="NCBI Taxonomy" id="1854586"/>
    <lineage>
        <taxon>Bacteria</taxon>
        <taxon>Bacillati</taxon>
        <taxon>Actinomycetota</taxon>
        <taxon>Actinomycetes</taxon>
        <taxon>Pseudonocardiales</taxon>
        <taxon>Pseudonocardiaceae</taxon>
        <taxon>Amycolatopsis</taxon>
    </lineage>
</organism>
<keyword evidence="3" id="KW-1185">Reference proteome</keyword>
<evidence type="ECO:0000259" key="1">
    <source>
        <dbReference type="Pfam" id="PF26312"/>
    </source>
</evidence>
<name>A0A263D1I7_9PSEU</name>
<gene>
    <name evidence="2" type="ORF">CFN78_20365</name>
</gene>
<comment type="caution">
    <text evidence="2">The sequence shown here is derived from an EMBL/GenBank/DDBJ whole genome shotgun (WGS) entry which is preliminary data.</text>
</comment>
<proteinExistence type="predicted"/>
<accession>A0A263D1I7</accession>
<sequence length="302" mass="32614">MLRPFVAYLRVYEPLSAFGDPPPAALLSAVEAAKLTRASVGEREQKMWLKSQVAAPVRLLPAELADGRAAPSTETDVLVLDPSEVPGSAEAELGSEPLVCPLELRARSAAALVSFLSDAHPALKASVLISGGVSDDAVRSRTTAALGDLRTAAMHVLSTTWTVPLPWFALVDPEQRRLVLGSGQYDPARELSWRVAMPDARERALEAQMLVEGTFGEDAGPARILAETAHWLDNFHPASAVELDYGGIVQLIADPILESDSSAEEVHRMVDALRTGSPEDLAELFEDLRGYWAELAARERFN</sequence>
<dbReference type="AlphaFoldDB" id="A0A263D1I7"/>
<dbReference type="OrthoDB" id="4961314at2"/>
<dbReference type="InParanoid" id="A0A263D1I7"/>